<dbReference type="InterPro" id="IPR036591">
    <property type="entry name" value="YggU-like_sf"/>
</dbReference>
<name>A0A6L7GC44_9RHOB</name>
<comment type="caution">
    <text evidence="3">The sequence shown here is derived from an EMBL/GenBank/DDBJ whole genome shotgun (WGS) entry which is preliminary data.</text>
</comment>
<dbReference type="Gene3D" id="3.30.1200.10">
    <property type="entry name" value="YggU-like"/>
    <property type="match status" value="1"/>
</dbReference>
<dbReference type="NCBIfam" id="TIGR00251">
    <property type="entry name" value="DUF167 family protein"/>
    <property type="match status" value="1"/>
</dbReference>
<dbReference type="RefSeq" id="WP_202398114.1">
    <property type="nucleotide sequence ID" value="NZ_WUMU01000046.1"/>
</dbReference>
<evidence type="ECO:0000256" key="1">
    <source>
        <dbReference type="ARBA" id="ARBA00010364"/>
    </source>
</evidence>
<dbReference type="InterPro" id="IPR003746">
    <property type="entry name" value="DUF167"/>
</dbReference>
<comment type="similarity">
    <text evidence="1 2">Belongs to the UPF0235 family.</text>
</comment>
<dbReference type="SMART" id="SM01152">
    <property type="entry name" value="DUF167"/>
    <property type="match status" value="1"/>
</dbReference>
<gene>
    <name evidence="3" type="ORF">GR170_25150</name>
</gene>
<dbReference type="HAMAP" id="MF_00634">
    <property type="entry name" value="UPF0235"/>
    <property type="match status" value="1"/>
</dbReference>
<dbReference type="Proteomes" id="UP000477911">
    <property type="component" value="Unassembled WGS sequence"/>
</dbReference>
<dbReference type="GO" id="GO:0005737">
    <property type="term" value="C:cytoplasm"/>
    <property type="evidence" value="ECO:0007669"/>
    <property type="project" value="TreeGrafter"/>
</dbReference>
<evidence type="ECO:0000256" key="2">
    <source>
        <dbReference type="HAMAP-Rule" id="MF_00634"/>
    </source>
</evidence>
<keyword evidence="4" id="KW-1185">Reference proteome</keyword>
<dbReference type="PANTHER" id="PTHR13420:SF7">
    <property type="entry name" value="UPF0235 PROTEIN C15ORF40"/>
    <property type="match status" value="1"/>
</dbReference>
<evidence type="ECO:0000313" key="4">
    <source>
        <dbReference type="Proteomes" id="UP000477911"/>
    </source>
</evidence>
<dbReference type="SUPFAM" id="SSF69786">
    <property type="entry name" value="YggU-like"/>
    <property type="match status" value="1"/>
</dbReference>
<reference evidence="3 4" key="1">
    <citation type="submission" date="2019-12" db="EMBL/GenBank/DDBJ databases">
        <authorList>
            <person name="Li M."/>
        </authorList>
    </citation>
    <scope>NUCLEOTIDE SEQUENCE [LARGE SCALE GENOMIC DNA]</scope>
    <source>
        <strain evidence="3 4">GBMRC 2024</strain>
    </source>
</reference>
<dbReference type="AlphaFoldDB" id="A0A6L7GC44"/>
<evidence type="ECO:0000313" key="3">
    <source>
        <dbReference type="EMBL" id="MXN21118.1"/>
    </source>
</evidence>
<proteinExistence type="inferred from homology"/>
<sequence length="88" mass="9649">MVVKLPDLSRLAQPGARVVVRVTPKASRDRIVEEEALLRVYVTTVPEDGKANEAVRRLLAKAMGVPKGALSLEQGQTSREKVFRVAPE</sequence>
<dbReference type="Pfam" id="PF02594">
    <property type="entry name" value="DUF167"/>
    <property type="match status" value="1"/>
</dbReference>
<organism evidence="3 4">
    <name type="scientific">Pseudooceanicola albus</name>
    <dbReference type="NCBI Taxonomy" id="2692189"/>
    <lineage>
        <taxon>Bacteria</taxon>
        <taxon>Pseudomonadati</taxon>
        <taxon>Pseudomonadota</taxon>
        <taxon>Alphaproteobacteria</taxon>
        <taxon>Rhodobacterales</taxon>
        <taxon>Paracoccaceae</taxon>
        <taxon>Pseudooceanicola</taxon>
    </lineage>
</organism>
<protein>
    <recommendedName>
        <fullName evidence="2">UPF0235 protein GR170_25150</fullName>
    </recommendedName>
</protein>
<dbReference type="PANTHER" id="PTHR13420">
    <property type="entry name" value="UPF0235 PROTEIN C15ORF40"/>
    <property type="match status" value="1"/>
</dbReference>
<accession>A0A6L7GC44</accession>
<dbReference type="EMBL" id="WUMU01000046">
    <property type="protein sequence ID" value="MXN21118.1"/>
    <property type="molecule type" value="Genomic_DNA"/>
</dbReference>